<feature type="region of interest" description="Disordered" evidence="2">
    <location>
        <begin position="543"/>
        <end position="615"/>
    </location>
</feature>
<dbReference type="InterPro" id="IPR040375">
    <property type="entry name" value="DGCR8"/>
</dbReference>
<name>A0ABP0GQ91_CLALP</name>
<accession>A0ABP0GQ91</accession>
<dbReference type="InterPro" id="IPR036020">
    <property type="entry name" value="WW_dom_sf"/>
</dbReference>
<dbReference type="SUPFAM" id="SSF54768">
    <property type="entry name" value="dsRNA-binding domain-like"/>
    <property type="match status" value="2"/>
</dbReference>
<sequence>MDENNDSDEMSELLYGDLTAPSLNGDDGNKLNGFGDLYVDACHSESNGGSVEQMIHETLTNNDGSGDHIHNTLMPNGHVDSLINGDNAVDKVEKTDDADIEEQTTPKPVRYYTKRLLKYQTPVGSIGPLPEGWIMFPHTCGLPIYFHKESKVVTWSRPYTITAEMGRVKKHDVPVASIPCLEYHRTRQKIEKELKKKSCHPQGLMNGSTDHESKAAEQDFKSTELFSSQNEPCPGSPVPKAILHNANDIYLGEEELTSYLDKRFLFDTTTVPHFEKWADKRKFTRKQRQEAAENFENNKSNVTKQLGPAKMITLTIPREGVSDRPQKVVFNTSVKPMVCILHEYTQSVLRSKVQYVFTTKDDSSEPFEAKIVINDKTYGTAQGVNKKAAKNKAALETMEMLAPGFKKQVEENSGESSVEYFNDVPVTDPRIYELCLHAGNYLPHQLLSECLKRNQGLADTAMQFEVQVGKAKMVEYKMVCGKHTVTGSAKNKKISKQLAAQQILQLLHPKVTSWGEMIKMYGTSVAEKRARKKNIEQEIFELKQRRSAPESNGDVTSHEEMTSATKNKDPTVANPELLSKLRQMMQQLSEKRKSKEETKEESGGAKRSKLHLIDV</sequence>
<evidence type="ECO:0000313" key="5">
    <source>
        <dbReference type="EMBL" id="CAK8693923.1"/>
    </source>
</evidence>
<gene>
    <name evidence="5" type="ORF">CVLEPA_LOCUS27206</name>
</gene>
<dbReference type="PROSITE" id="PS50137">
    <property type="entry name" value="DS_RBD"/>
    <property type="match status" value="1"/>
</dbReference>
<dbReference type="Gene3D" id="2.20.70.10">
    <property type="match status" value="1"/>
</dbReference>
<dbReference type="SUPFAM" id="SSF51045">
    <property type="entry name" value="WW domain"/>
    <property type="match status" value="1"/>
</dbReference>
<evidence type="ECO:0000259" key="4">
    <source>
        <dbReference type="PROSITE" id="PS50137"/>
    </source>
</evidence>
<reference evidence="5 6" key="1">
    <citation type="submission" date="2024-02" db="EMBL/GenBank/DDBJ databases">
        <authorList>
            <person name="Daric V."/>
            <person name="Darras S."/>
        </authorList>
    </citation>
    <scope>NUCLEOTIDE SEQUENCE [LARGE SCALE GENOMIC DNA]</scope>
</reference>
<dbReference type="PANTHER" id="PTHR13482">
    <property type="entry name" value="MICRORNA PROCESSOR COMPLEX SUBUNIT DGCR8"/>
    <property type="match status" value="1"/>
</dbReference>
<keyword evidence="6" id="KW-1185">Reference proteome</keyword>
<evidence type="ECO:0000313" key="6">
    <source>
        <dbReference type="Proteomes" id="UP001642483"/>
    </source>
</evidence>
<dbReference type="Pfam" id="PF00035">
    <property type="entry name" value="dsrm"/>
    <property type="match status" value="2"/>
</dbReference>
<dbReference type="CDD" id="cd19868">
    <property type="entry name" value="DSRM_DGCR8_rpt2"/>
    <property type="match status" value="1"/>
</dbReference>
<organism evidence="5 6">
    <name type="scientific">Clavelina lepadiformis</name>
    <name type="common">Light-bulb sea squirt</name>
    <name type="synonym">Ascidia lepadiformis</name>
    <dbReference type="NCBI Taxonomy" id="159417"/>
    <lineage>
        <taxon>Eukaryota</taxon>
        <taxon>Metazoa</taxon>
        <taxon>Chordata</taxon>
        <taxon>Tunicata</taxon>
        <taxon>Ascidiacea</taxon>
        <taxon>Aplousobranchia</taxon>
        <taxon>Clavelinidae</taxon>
        <taxon>Clavelina</taxon>
    </lineage>
</organism>
<dbReference type="Gene3D" id="3.30.160.590">
    <property type="match status" value="1"/>
</dbReference>
<dbReference type="InterPro" id="IPR014720">
    <property type="entry name" value="dsRBD_dom"/>
</dbReference>
<evidence type="ECO:0000256" key="2">
    <source>
        <dbReference type="SAM" id="MobiDB-lite"/>
    </source>
</evidence>
<feature type="domain" description="DRBM" evidence="4">
    <location>
        <begin position="336"/>
        <end position="403"/>
    </location>
</feature>
<evidence type="ECO:0000256" key="1">
    <source>
        <dbReference type="PROSITE-ProRule" id="PRU00266"/>
    </source>
</evidence>
<feature type="domain" description="WW" evidence="3">
    <location>
        <begin position="127"/>
        <end position="160"/>
    </location>
</feature>
<protein>
    <recommendedName>
        <fullName evidence="7">Microprocessor complex subunit DGCR8</fullName>
    </recommendedName>
</protein>
<evidence type="ECO:0008006" key="7">
    <source>
        <dbReference type="Google" id="ProtNLM"/>
    </source>
</evidence>
<dbReference type="PANTHER" id="PTHR13482:SF3">
    <property type="entry name" value="MICROPROCESSOR COMPLEX SUBUNIT DGCR8"/>
    <property type="match status" value="1"/>
</dbReference>
<dbReference type="EMBL" id="CAWYQH010000141">
    <property type="protein sequence ID" value="CAK8693923.1"/>
    <property type="molecule type" value="Genomic_DNA"/>
</dbReference>
<comment type="caution">
    <text evidence="5">The sequence shown here is derived from an EMBL/GenBank/DDBJ whole genome shotgun (WGS) entry which is preliminary data.</text>
</comment>
<evidence type="ECO:0000259" key="3">
    <source>
        <dbReference type="PROSITE" id="PS50020"/>
    </source>
</evidence>
<dbReference type="InterPro" id="IPR001202">
    <property type="entry name" value="WW_dom"/>
</dbReference>
<keyword evidence="1" id="KW-0694">RNA-binding</keyword>
<feature type="region of interest" description="Disordered" evidence="2">
    <location>
        <begin position="194"/>
        <end position="215"/>
    </location>
</feature>
<dbReference type="SMART" id="SM00358">
    <property type="entry name" value="DSRM"/>
    <property type="match status" value="2"/>
</dbReference>
<proteinExistence type="predicted"/>
<dbReference type="PROSITE" id="PS50020">
    <property type="entry name" value="WW_DOMAIN_2"/>
    <property type="match status" value="1"/>
</dbReference>
<feature type="compositionally biased region" description="Basic residues" evidence="2">
    <location>
        <begin position="606"/>
        <end position="615"/>
    </location>
</feature>
<feature type="compositionally biased region" description="Basic and acidic residues" evidence="2">
    <location>
        <begin position="589"/>
        <end position="604"/>
    </location>
</feature>
<feature type="compositionally biased region" description="Basic and acidic residues" evidence="2">
    <location>
        <begin position="556"/>
        <end position="569"/>
    </location>
</feature>
<dbReference type="Gene3D" id="3.30.160.20">
    <property type="match status" value="2"/>
</dbReference>
<dbReference type="Proteomes" id="UP001642483">
    <property type="component" value="Unassembled WGS sequence"/>
</dbReference>